<feature type="region of interest" description="Disordered" evidence="1">
    <location>
        <begin position="128"/>
        <end position="150"/>
    </location>
</feature>
<dbReference type="EnsemblProtists" id="EKX32989">
    <property type="protein sequence ID" value="EKX32989"/>
    <property type="gene ID" value="GUITHDRAFT_120820"/>
</dbReference>
<feature type="compositionally biased region" description="Acidic residues" evidence="1">
    <location>
        <begin position="87"/>
        <end position="97"/>
    </location>
</feature>
<dbReference type="Proteomes" id="UP000011087">
    <property type="component" value="Unassembled WGS sequence"/>
</dbReference>
<proteinExistence type="predicted"/>
<sequence length="219" mass="24734">MPRTKKNVETVSAADENTGIIQAASGKDAVMKEPMADITNDTKPVKMEEQNEVKQEEKVYRTHIRFDEDGNETKEVEEVSIRKETNGQEEEEHEEETDNKADNGEEFVEVTHFGLTYKIYKGSNKVEAVSGNQGASAEQPSQVDQEKLKYREPPSYFYKEQKERDVSWQGVHTRFEDDDDVAAVEQQEVPELEAIMAKTLSLGAEESASKKKGKGQGKK</sequence>
<reference evidence="2 4" key="1">
    <citation type="journal article" date="2012" name="Nature">
        <title>Algal genomes reveal evolutionary mosaicism and the fate of nucleomorphs.</title>
        <authorList>
            <consortium name="DOE Joint Genome Institute"/>
            <person name="Curtis B.A."/>
            <person name="Tanifuji G."/>
            <person name="Burki F."/>
            <person name="Gruber A."/>
            <person name="Irimia M."/>
            <person name="Maruyama S."/>
            <person name="Arias M.C."/>
            <person name="Ball S.G."/>
            <person name="Gile G.H."/>
            <person name="Hirakawa Y."/>
            <person name="Hopkins J.F."/>
            <person name="Kuo A."/>
            <person name="Rensing S.A."/>
            <person name="Schmutz J."/>
            <person name="Symeonidi A."/>
            <person name="Elias M."/>
            <person name="Eveleigh R.J."/>
            <person name="Herman E.K."/>
            <person name="Klute M.J."/>
            <person name="Nakayama T."/>
            <person name="Obornik M."/>
            <person name="Reyes-Prieto A."/>
            <person name="Armbrust E.V."/>
            <person name="Aves S.J."/>
            <person name="Beiko R.G."/>
            <person name="Coutinho P."/>
            <person name="Dacks J.B."/>
            <person name="Durnford D.G."/>
            <person name="Fast N.M."/>
            <person name="Green B.R."/>
            <person name="Grisdale C.J."/>
            <person name="Hempel F."/>
            <person name="Henrissat B."/>
            <person name="Hoppner M.P."/>
            <person name="Ishida K."/>
            <person name="Kim E."/>
            <person name="Koreny L."/>
            <person name="Kroth P.G."/>
            <person name="Liu Y."/>
            <person name="Malik S.B."/>
            <person name="Maier U.G."/>
            <person name="McRose D."/>
            <person name="Mock T."/>
            <person name="Neilson J.A."/>
            <person name="Onodera N.T."/>
            <person name="Poole A.M."/>
            <person name="Pritham E.J."/>
            <person name="Richards T.A."/>
            <person name="Rocap G."/>
            <person name="Roy S.W."/>
            <person name="Sarai C."/>
            <person name="Schaack S."/>
            <person name="Shirato S."/>
            <person name="Slamovits C.H."/>
            <person name="Spencer D.F."/>
            <person name="Suzuki S."/>
            <person name="Worden A.Z."/>
            <person name="Zauner S."/>
            <person name="Barry K."/>
            <person name="Bell C."/>
            <person name="Bharti A.K."/>
            <person name="Crow J.A."/>
            <person name="Grimwood J."/>
            <person name="Kramer R."/>
            <person name="Lindquist E."/>
            <person name="Lucas S."/>
            <person name="Salamov A."/>
            <person name="McFadden G.I."/>
            <person name="Lane C.E."/>
            <person name="Keeling P.J."/>
            <person name="Gray M.W."/>
            <person name="Grigoriev I.V."/>
            <person name="Archibald J.M."/>
        </authorList>
    </citation>
    <scope>NUCLEOTIDE SEQUENCE</scope>
    <source>
        <strain evidence="2 4">CCMP2712</strain>
    </source>
</reference>
<dbReference type="AlphaFoldDB" id="L1IAP3"/>
<dbReference type="PaxDb" id="55529-EKX32989"/>
<keyword evidence="4" id="KW-1185">Reference proteome</keyword>
<dbReference type="EMBL" id="JH993161">
    <property type="protein sequence ID" value="EKX32989.1"/>
    <property type="molecule type" value="Genomic_DNA"/>
</dbReference>
<reference evidence="3" key="3">
    <citation type="submission" date="2016-03" db="UniProtKB">
        <authorList>
            <consortium name="EnsemblProtists"/>
        </authorList>
    </citation>
    <scope>IDENTIFICATION</scope>
</reference>
<dbReference type="KEGG" id="gtt:GUITHDRAFT_120820"/>
<feature type="compositionally biased region" description="Basic and acidic residues" evidence="1">
    <location>
        <begin position="43"/>
        <end position="86"/>
    </location>
</feature>
<evidence type="ECO:0000313" key="4">
    <source>
        <dbReference type="Proteomes" id="UP000011087"/>
    </source>
</evidence>
<name>L1IAP3_GUITC</name>
<dbReference type="RefSeq" id="XP_005819969.1">
    <property type="nucleotide sequence ID" value="XM_005819912.1"/>
</dbReference>
<protein>
    <submittedName>
        <fullName evidence="2 3">Uncharacterized protein</fullName>
    </submittedName>
</protein>
<evidence type="ECO:0000256" key="1">
    <source>
        <dbReference type="SAM" id="MobiDB-lite"/>
    </source>
</evidence>
<evidence type="ECO:0000313" key="3">
    <source>
        <dbReference type="EnsemblProtists" id="EKX32989"/>
    </source>
</evidence>
<feature type="region of interest" description="Disordered" evidence="1">
    <location>
        <begin position="37"/>
        <end position="106"/>
    </location>
</feature>
<accession>L1IAP3</accession>
<dbReference type="GeneID" id="17289716"/>
<reference evidence="4" key="2">
    <citation type="submission" date="2012-11" db="EMBL/GenBank/DDBJ databases">
        <authorList>
            <person name="Kuo A."/>
            <person name="Curtis B.A."/>
            <person name="Tanifuji G."/>
            <person name="Burki F."/>
            <person name="Gruber A."/>
            <person name="Irimia M."/>
            <person name="Maruyama S."/>
            <person name="Arias M.C."/>
            <person name="Ball S.G."/>
            <person name="Gile G.H."/>
            <person name="Hirakawa Y."/>
            <person name="Hopkins J.F."/>
            <person name="Rensing S.A."/>
            <person name="Schmutz J."/>
            <person name="Symeonidi A."/>
            <person name="Elias M."/>
            <person name="Eveleigh R.J."/>
            <person name="Herman E.K."/>
            <person name="Klute M.J."/>
            <person name="Nakayama T."/>
            <person name="Obornik M."/>
            <person name="Reyes-Prieto A."/>
            <person name="Armbrust E.V."/>
            <person name="Aves S.J."/>
            <person name="Beiko R.G."/>
            <person name="Coutinho P."/>
            <person name="Dacks J.B."/>
            <person name="Durnford D.G."/>
            <person name="Fast N.M."/>
            <person name="Green B.R."/>
            <person name="Grisdale C."/>
            <person name="Hempe F."/>
            <person name="Henrissat B."/>
            <person name="Hoppner M.P."/>
            <person name="Ishida K.-I."/>
            <person name="Kim E."/>
            <person name="Koreny L."/>
            <person name="Kroth P.G."/>
            <person name="Liu Y."/>
            <person name="Malik S.-B."/>
            <person name="Maier U.G."/>
            <person name="McRose D."/>
            <person name="Mock T."/>
            <person name="Neilson J.A."/>
            <person name="Onodera N.T."/>
            <person name="Poole A.M."/>
            <person name="Pritham E.J."/>
            <person name="Richards T.A."/>
            <person name="Rocap G."/>
            <person name="Roy S.W."/>
            <person name="Sarai C."/>
            <person name="Schaack S."/>
            <person name="Shirato S."/>
            <person name="Slamovits C.H."/>
            <person name="Spencer D.F."/>
            <person name="Suzuki S."/>
            <person name="Worden A.Z."/>
            <person name="Zauner S."/>
            <person name="Barry K."/>
            <person name="Bell C."/>
            <person name="Bharti A.K."/>
            <person name="Crow J.A."/>
            <person name="Grimwood J."/>
            <person name="Kramer R."/>
            <person name="Lindquist E."/>
            <person name="Lucas S."/>
            <person name="Salamov A."/>
            <person name="McFadden G.I."/>
            <person name="Lane C.E."/>
            <person name="Keeling P.J."/>
            <person name="Gray M.W."/>
            <person name="Grigoriev I.V."/>
            <person name="Archibald J.M."/>
        </authorList>
    </citation>
    <scope>NUCLEOTIDE SEQUENCE</scope>
    <source>
        <strain evidence="4">CCMP2712</strain>
    </source>
</reference>
<gene>
    <name evidence="2" type="ORF">GUITHDRAFT_120820</name>
</gene>
<feature type="compositionally biased region" description="Polar residues" evidence="1">
    <location>
        <begin position="130"/>
        <end position="143"/>
    </location>
</feature>
<evidence type="ECO:0000313" key="2">
    <source>
        <dbReference type="EMBL" id="EKX32989.1"/>
    </source>
</evidence>
<organism evidence="2">
    <name type="scientific">Guillardia theta (strain CCMP2712)</name>
    <name type="common">Cryptophyte</name>
    <dbReference type="NCBI Taxonomy" id="905079"/>
    <lineage>
        <taxon>Eukaryota</taxon>
        <taxon>Cryptophyceae</taxon>
        <taxon>Pyrenomonadales</taxon>
        <taxon>Geminigeraceae</taxon>
        <taxon>Guillardia</taxon>
    </lineage>
</organism>
<dbReference type="HOGENOM" id="CLU_1263629_0_0_1"/>